<dbReference type="EMBL" id="MLJW01000476">
    <property type="protein sequence ID" value="OIQ86503.1"/>
    <property type="molecule type" value="Genomic_DNA"/>
</dbReference>
<evidence type="ECO:0000256" key="1">
    <source>
        <dbReference type="SAM" id="MobiDB-lite"/>
    </source>
</evidence>
<accession>A0A1J5R366</accession>
<feature type="region of interest" description="Disordered" evidence="1">
    <location>
        <begin position="29"/>
        <end position="54"/>
    </location>
</feature>
<organism evidence="2">
    <name type="scientific">mine drainage metagenome</name>
    <dbReference type="NCBI Taxonomy" id="410659"/>
    <lineage>
        <taxon>unclassified sequences</taxon>
        <taxon>metagenomes</taxon>
        <taxon>ecological metagenomes</taxon>
    </lineage>
</organism>
<name>A0A1J5R366_9ZZZZ</name>
<evidence type="ECO:0000313" key="2">
    <source>
        <dbReference type="EMBL" id="OIQ86503.1"/>
    </source>
</evidence>
<sequence length="264" mass="28634">MSPSSVVATFVGLRATARPRLLELFGQVSDSRTSTRRPDSKWPVRGARARPRPAGWCPRCRRAAARRHAGSADGHQRRLLAGRRVIGVDGTTVRGARVGERGAPHLAVALDHTEGFALGQVPVDAKSHGIPDLRTVREGFDLVGDVVTADSTGTRATTQRRPTHRTAPHVLTHDFAESLTSPRATSHVTKPQVTCPPTRRCRDPDQVPLWSSSGCLQVRSICSKHDIAFTARSQNRICVGSASGAVEQHGRRLPCFRAVARTYA</sequence>
<gene>
    <name evidence="2" type="ORF">GALL_316550</name>
</gene>
<proteinExistence type="predicted"/>
<comment type="caution">
    <text evidence="2">The sequence shown here is derived from an EMBL/GenBank/DDBJ whole genome shotgun (WGS) entry which is preliminary data.</text>
</comment>
<evidence type="ECO:0008006" key="3">
    <source>
        <dbReference type="Google" id="ProtNLM"/>
    </source>
</evidence>
<reference evidence="2" key="1">
    <citation type="submission" date="2016-10" db="EMBL/GenBank/DDBJ databases">
        <title>Sequence of Gallionella enrichment culture.</title>
        <authorList>
            <person name="Poehlein A."/>
            <person name="Muehling M."/>
            <person name="Daniel R."/>
        </authorList>
    </citation>
    <scope>NUCLEOTIDE SEQUENCE</scope>
</reference>
<protein>
    <recommendedName>
        <fullName evidence="3">Transposase IS4-like domain-containing protein</fullName>
    </recommendedName>
</protein>
<dbReference type="AlphaFoldDB" id="A0A1J5R366"/>